<evidence type="ECO:0000313" key="6">
    <source>
        <dbReference type="EMBL" id="MBX0323282.1"/>
    </source>
</evidence>
<evidence type="ECO:0000256" key="4">
    <source>
        <dbReference type="SAM" id="MobiDB-lite"/>
    </source>
</evidence>
<comment type="caution">
    <text evidence="6">The sequence shown here is derived from an EMBL/GenBank/DDBJ whole genome shotgun (WGS) entry which is preliminary data.</text>
</comment>
<dbReference type="Proteomes" id="UP001430377">
    <property type="component" value="Unassembled WGS sequence"/>
</dbReference>
<evidence type="ECO:0000259" key="5">
    <source>
        <dbReference type="PROSITE" id="PS50983"/>
    </source>
</evidence>
<organism evidence="6 7">
    <name type="scientific">Haloarcula rubra</name>
    <dbReference type="NCBI Taxonomy" id="2487747"/>
    <lineage>
        <taxon>Archaea</taxon>
        <taxon>Methanobacteriati</taxon>
        <taxon>Methanobacteriota</taxon>
        <taxon>Stenosarchaea group</taxon>
        <taxon>Halobacteria</taxon>
        <taxon>Halobacteriales</taxon>
        <taxon>Haloarculaceae</taxon>
        <taxon>Haloarcula</taxon>
    </lineage>
</organism>
<feature type="domain" description="Fe/B12 periplasmic-binding" evidence="5">
    <location>
        <begin position="69"/>
        <end position="368"/>
    </location>
</feature>
<feature type="compositionally biased region" description="Low complexity" evidence="4">
    <location>
        <begin position="21"/>
        <end position="50"/>
    </location>
</feature>
<name>A0AAW4PQ89_9EURY</name>
<evidence type="ECO:0000313" key="7">
    <source>
        <dbReference type="Proteomes" id="UP001430377"/>
    </source>
</evidence>
<comment type="subcellular location">
    <subcellularLocation>
        <location evidence="1">Cell envelope</location>
    </subcellularLocation>
</comment>
<protein>
    <submittedName>
        <fullName evidence="6">ABC transporter substrate-binding protein</fullName>
    </submittedName>
</protein>
<dbReference type="PROSITE" id="PS51257">
    <property type="entry name" value="PROKAR_LIPOPROTEIN"/>
    <property type="match status" value="1"/>
</dbReference>
<sequence length="388" mass="43496">MDRRDFVKTGGIALTGLLAGCSSGGSESNESTTESGTTESSTETTTESSSYSVSMEPMGEVTFESVPEKWIAYDGAYADMAVALGQADGITGIGYAARYYTYVYDELDGVSVSRSTLKENELLGDTIPKEPFYALDNDVHLMDPNMLVNWFGWSESDVEEIRENVAPFFGNLNFRREDEWHDYRYYTMYEAFEKLAHLFQETERYEQFSSFHDEFITEVQTQLPSAGERPNVLLTYAGANEPEQFSPYRITDKGTSKKQWHDLGVGDALAGTGIDGLSTSDRGKIDYEAMLEIDPDVLMVRGHERKSAEEFRDTVLAHMKDHDVASELTCVQNGRVYRGGFIHQGPIQNLFLTERAAQQLFPDTFGEVTSDETLFDRGRVSDIVNGNF</sequence>
<dbReference type="Pfam" id="PF01497">
    <property type="entry name" value="Peripla_BP_2"/>
    <property type="match status" value="1"/>
</dbReference>
<dbReference type="PANTHER" id="PTHR30532:SF1">
    <property type="entry name" value="IRON(3+)-HYDROXAMATE-BINDING PROTEIN FHUD"/>
    <property type="match status" value="1"/>
</dbReference>
<dbReference type="PANTHER" id="PTHR30532">
    <property type="entry name" value="IRON III DICITRATE-BINDING PERIPLASMIC PROTEIN"/>
    <property type="match status" value="1"/>
</dbReference>
<dbReference type="RefSeq" id="WP_220618258.1">
    <property type="nucleotide sequence ID" value="NZ_RKLR01000003.1"/>
</dbReference>
<keyword evidence="7" id="KW-1185">Reference proteome</keyword>
<gene>
    <name evidence="6" type="ORF">EGH21_09590</name>
</gene>
<accession>A0AAW4PQ89</accession>
<dbReference type="InterPro" id="IPR002491">
    <property type="entry name" value="ABC_transptr_periplasmic_BD"/>
</dbReference>
<dbReference type="PROSITE" id="PS50983">
    <property type="entry name" value="FE_B12_PBP"/>
    <property type="match status" value="1"/>
</dbReference>
<keyword evidence="3" id="KW-0732">Signal</keyword>
<feature type="region of interest" description="Disordered" evidence="4">
    <location>
        <begin position="21"/>
        <end position="56"/>
    </location>
</feature>
<evidence type="ECO:0000256" key="2">
    <source>
        <dbReference type="ARBA" id="ARBA00022448"/>
    </source>
</evidence>
<evidence type="ECO:0000256" key="3">
    <source>
        <dbReference type="ARBA" id="ARBA00022729"/>
    </source>
</evidence>
<dbReference type="AlphaFoldDB" id="A0AAW4PQ89"/>
<evidence type="ECO:0000256" key="1">
    <source>
        <dbReference type="ARBA" id="ARBA00004196"/>
    </source>
</evidence>
<dbReference type="EMBL" id="RKLR01000003">
    <property type="protein sequence ID" value="MBX0323282.1"/>
    <property type="molecule type" value="Genomic_DNA"/>
</dbReference>
<dbReference type="Gene3D" id="3.40.50.1980">
    <property type="entry name" value="Nitrogenase molybdenum iron protein domain"/>
    <property type="match status" value="2"/>
</dbReference>
<dbReference type="InterPro" id="IPR051313">
    <property type="entry name" value="Bact_iron-sidero_bind"/>
</dbReference>
<proteinExistence type="predicted"/>
<keyword evidence="2" id="KW-0813">Transport</keyword>
<dbReference type="SUPFAM" id="SSF53807">
    <property type="entry name" value="Helical backbone' metal receptor"/>
    <property type="match status" value="1"/>
</dbReference>
<reference evidence="6 7" key="1">
    <citation type="submission" date="2021-06" db="EMBL/GenBank/DDBJ databases">
        <title>Halomicroarcula sp. a new haloarchaeum isolated from saline soil.</title>
        <authorList>
            <person name="Duran-Viseras A."/>
            <person name="Sanchez-Porro C."/>
            <person name="Ventosa A."/>
        </authorList>
    </citation>
    <scope>NUCLEOTIDE SEQUENCE [LARGE SCALE GENOMIC DNA]</scope>
    <source>
        <strain evidence="6 7">F13</strain>
    </source>
</reference>